<dbReference type="InterPro" id="IPR000182">
    <property type="entry name" value="GNAT_dom"/>
</dbReference>
<feature type="domain" description="N-acetyltransferase" evidence="1">
    <location>
        <begin position="10"/>
        <end position="167"/>
    </location>
</feature>
<proteinExistence type="predicted"/>
<reference evidence="3" key="1">
    <citation type="submission" date="2017-05" db="EMBL/GenBank/DDBJ databases">
        <authorList>
            <person name="Rodrigo-Torres L."/>
            <person name="Arahal R. D."/>
            <person name="Lucena T."/>
        </authorList>
    </citation>
    <scope>NUCLEOTIDE SEQUENCE [LARGE SCALE GENOMIC DNA]</scope>
    <source>
        <strain evidence="3">CECT 8649</strain>
    </source>
</reference>
<evidence type="ECO:0000313" key="3">
    <source>
        <dbReference type="Proteomes" id="UP000225972"/>
    </source>
</evidence>
<sequence length="170" mass="18774">MTRTLSTERLILRPPAPKDAAATTAFYQTERSQYVGGFVPEFRAFSNFCAMLGHWDVRGYGLWAVTTKESDDIIGLVGPYYPQGWPETEIGWLMFDGSEGKGFAFEAAQAAIKDARDTLGWTNIVHYIAPENARSITLAERLGAQRDPNATVPKPEDPCLVYRQPIAGAS</sequence>
<dbReference type="SUPFAM" id="SSF55729">
    <property type="entry name" value="Acyl-CoA N-acyltransferases (Nat)"/>
    <property type="match status" value="1"/>
</dbReference>
<keyword evidence="3" id="KW-1185">Reference proteome</keyword>
<dbReference type="InterPro" id="IPR016181">
    <property type="entry name" value="Acyl_CoA_acyltransferase"/>
</dbReference>
<dbReference type="PANTHER" id="PTHR43792">
    <property type="entry name" value="GNAT FAMILY, PUTATIVE (AFU_ORTHOLOGUE AFUA_3G00765)-RELATED-RELATED"/>
    <property type="match status" value="1"/>
</dbReference>
<dbReference type="GO" id="GO:0016747">
    <property type="term" value="F:acyltransferase activity, transferring groups other than amino-acyl groups"/>
    <property type="evidence" value="ECO:0007669"/>
    <property type="project" value="InterPro"/>
</dbReference>
<dbReference type="PROSITE" id="PS51186">
    <property type="entry name" value="GNAT"/>
    <property type="match status" value="1"/>
</dbReference>
<dbReference type="InterPro" id="IPR051531">
    <property type="entry name" value="N-acetyltransferase"/>
</dbReference>
<dbReference type="OrthoDB" id="6293260at2"/>
<gene>
    <name evidence="2" type="ORF">TRP8649_00601</name>
</gene>
<dbReference type="PANTHER" id="PTHR43792:SF1">
    <property type="entry name" value="N-ACETYLTRANSFERASE DOMAIN-CONTAINING PROTEIN"/>
    <property type="match status" value="1"/>
</dbReference>
<dbReference type="Pfam" id="PF13302">
    <property type="entry name" value="Acetyltransf_3"/>
    <property type="match status" value="1"/>
</dbReference>
<dbReference type="AlphaFoldDB" id="A0A238J737"/>
<protein>
    <recommendedName>
        <fullName evidence="1">N-acetyltransferase domain-containing protein</fullName>
    </recommendedName>
</protein>
<dbReference type="EMBL" id="FXXP01000001">
    <property type="protein sequence ID" value="SMX26520.1"/>
    <property type="molecule type" value="Genomic_DNA"/>
</dbReference>
<dbReference type="RefSeq" id="WP_099242404.1">
    <property type="nucleotide sequence ID" value="NZ_FXXP01000001.1"/>
</dbReference>
<evidence type="ECO:0000313" key="2">
    <source>
        <dbReference type="EMBL" id="SMX26520.1"/>
    </source>
</evidence>
<evidence type="ECO:0000259" key="1">
    <source>
        <dbReference type="PROSITE" id="PS51186"/>
    </source>
</evidence>
<dbReference type="Gene3D" id="3.40.630.30">
    <property type="match status" value="1"/>
</dbReference>
<name>A0A238J737_9RHOB</name>
<accession>A0A238J737</accession>
<dbReference type="Proteomes" id="UP000225972">
    <property type="component" value="Unassembled WGS sequence"/>
</dbReference>
<organism evidence="2 3">
    <name type="scientific">Pelagimonas phthalicica</name>
    <dbReference type="NCBI Taxonomy" id="1037362"/>
    <lineage>
        <taxon>Bacteria</taxon>
        <taxon>Pseudomonadati</taxon>
        <taxon>Pseudomonadota</taxon>
        <taxon>Alphaproteobacteria</taxon>
        <taxon>Rhodobacterales</taxon>
        <taxon>Roseobacteraceae</taxon>
        <taxon>Pelagimonas</taxon>
    </lineage>
</organism>